<organism evidence="2 3">
    <name type="scientific">Mycobacterium branderi</name>
    <dbReference type="NCBI Taxonomy" id="43348"/>
    <lineage>
        <taxon>Bacteria</taxon>
        <taxon>Bacillati</taxon>
        <taxon>Actinomycetota</taxon>
        <taxon>Actinomycetes</taxon>
        <taxon>Mycobacteriales</taxon>
        <taxon>Mycobacteriaceae</taxon>
        <taxon>Mycobacterium</taxon>
    </lineage>
</organism>
<dbReference type="PANTHER" id="PTHR35525">
    <property type="entry name" value="BLL6575 PROTEIN"/>
    <property type="match status" value="1"/>
</dbReference>
<evidence type="ECO:0000313" key="3">
    <source>
        <dbReference type="Proteomes" id="UP000192441"/>
    </source>
</evidence>
<proteinExistence type="predicted"/>
<evidence type="ECO:0000259" key="1">
    <source>
        <dbReference type="Pfam" id="PF11706"/>
    </source>
</evidence>
<sequence>MKPVKVVTVKFVYLSGRACLDFAGTVKRRDSEREELLTEPKLLSDWAIQAGLVDAAIDVTDDDLATAIALREAIYRTVTARIEGRRPTLADVNLLNECASRPQLTPRLLRTGSVRRDGTALHLLATLAADLLDLVAGADIENVKRCAHPGCTRLYLDSSRARNRQWCGMSTCGNRAKVQAFRARQRGREQMPSGQG</sequence>
<dbReference type="PANTHER" id="PTHR35525:SF3">
    <property type="entry name" value="BLL6575 PROTEIN"/>
    <property type="match status" value="1"/>
</dbReference>
<dbReference type="EMBL" id="MVHM01000008">
    <property type="protein sequence ID" value="ORA36819.1"/>
    <property type="molecule type" value="Genomic_DNA"/>
</dbReference>
<dbReference type="Proteomes" id="UP000192441">
    <property type="component" value="Unassembled WGS sequence"/>
</dbReference>
<dbReference type="InterPro" id="IPR010852">
    <property type="entry name" value="ABATE"/>
</dbReference>
<feature type="domain" description="Zinc finger CGNR" evidence="1">
    <location>
        <begin position="143"/>
        <end position="185"/>
    </location>
</feature>
<name>A0AA91LWL7_9MYCO</name>
<dbReference type="InterPro" id="IPR023286">
    <property type="entry name" value="ABATE_dom_sf"/>
</dbReference>
<gene>
    <name evidence="2" type="ORF">BST20_14410</name>
</gene>
<evidence type="ECO:0000313" key="2">
    <source>
        <dbReference type="EMBL" id="ORA36819.1"/>
    </source>
</evidence>
<dbReference type="SUPFAM" id="SSF160904">
    <property type="entry name" value="Jann2411-like"/>
    <property type="match status" value="1"/>
</dbReference>
<dbReference type="Gene3D" id="1.10.3300.10">
    <property type="entry name" value="Jann2411-like domain"/>
    <property type="match status" value="1"/>
</dbReference>
<protein>
    <recommendedName>
        <fullName evidence="1">Zinc finger CGNR domain-containing protein</fullName>
    </recommendedName>
</protein>
<dbReference type="InterPro" id="IPR021005">
    <property type="entry name" value="Znf_CGNR"/>
</dbReference>
<comment type="caution">
    <text evidence="2">The sequence shown here is derived from an EMBL/GenBank/DDBJ whole genome shotgun (WGS) entry which is preliminary data.</text>
</comment>
<dbReference type="Pfam" id="PF07336">
    <property type="entry name" value="ABATE"/>
    <property type="match status" value="1"/>
</dbReference>
<reference evidence="2 3" key="1">
    <citation type="submission" date="2016-12" db="EMBL/GenBank/DDBJ databases">
        <title>The new phylogeny of genus Mycobacterium.</title>
        <authorList>
            <person name="Tortoli E."/>
            <person name="Trovato A."/>
            <person name="Cirillo D.M."/>
        </authorList>
    </citation>
    <scope>NUCLEOTIDE SEQUENCE [LARGE SCALE GENOMIC DNA]</scope>
    <source>
        <strain evidence="2 3">DSM 44624</strain>
    </source>
</reference>
<dbReference type="Pfam" id="PF11706">
    <property type="entry name" value="zf-CGNR"/>
    <property type="match status" value="1"/>
</dbReference>
<accession>A0AA91LWL7</accession>
<dbReference type="AlphaFoldDB" id="A0AA91LWL7"/>